<evidence type="ECO:0000259" key="1">
    <source>
        <dbReference type="Pfam" id="PF01863"/>
    </source>
</evidence>
<reference evidence="2" key="1">
    <citation type="submission" date="2020-02" db="EMBL/GenBank/DDBJ databases">
        <authorList>
            <person name="Meier V. D."/>
        </authorList>
    </citation>
    <scope>NUCLEOTIDE SEQUENCE</scope>
    <source>
        <strain evidence="2">AVDCRST_MAG14</strain>
    </source>
</reference>
<evidence type="ECO:0000313" key="2">
    <source>
        <dbReference type="EMBL" id="CAA9446126.1"/>
    </source>
</evidence>
<gene>
    <name evidence="2" type="ORF">AVDCRST_MAG14-437</name>
</gene>
<dbReference type="Gene3D" id="3.30.2010.10">
    <property type="entry name" value="Metalloproteases ('zincins'), catalytic domain"/>
    <property type="match status" value="1"/>
</dbReference>
<organism evidence="2">
    <name type="scientific">uncultured Rubrobacteraceae bacterium</name>
    <dbReference type="NCBI Taxonomy" id="349277"/>
    <lineage>
        <taxon>Bacteria</taxon>
        <taxon>Bacillati</taxon>
        <taxon>Actinomycetota</taxon>
        <taxon>Rubrobacteria</taxon>
        <taxon>Rubrobacterales</taxon>
        <taxon>Rubrobacteraceae</taxon>
        <taxon>environmental samples</taxon>
    </lineage>
</organism>
<proteinExistence type="predicted"/>
<dbReference type="PANTHER" id="PTHR30399:SF1">
    <property type="entry name" value="UTP PYROPHOSPHATASE"/>
    <property type="match status" value="1"/>
</dbReference>
<keyword evidence="2" id="KW-0378">Hydrolase</keyword>
<dbReference type="InterPro" id="IPR002725">
    <property type="entry name" value="YgjP-like_metallopeptidase"/>
</dbReference>
<dbReference type="PANTHER" id="PTHR30399">
    <property type="entry name" value="UNCHARACTERIZED PROTEIN YGJP"/>
    <property type="match status" value="1"/>
</dbReference>
<dbReference type="AlphaFoldDB" id="A0A6J4QNS1"/>
<dbReference type="GO" id="GO:0016787">
    <property type="term" value="F:hydrolase activity"/>
    <property type="evidence" value="ECO:0007669"/>
    <property type="project" value="UniProtKB-KW"/>
</dbReference>
<protein>
    <submittedName>
        <fullName evidence="2">Predicted metal-dependent hydrolase</fullName>
    </submittedName>
</protein>
<accession>A0A6J4QNS1</accession>
<dbReference type="Pfam" id="PF01863">
    <property type="entry name" value="YgjP-like"/>
    <property type="match status" value="1"/>
</dbReference>
<dbReference type="EMBL" id="CADCVG010000018">
    <property type="protein sequence ID" value="CAA9446126.1"/>
    <property type="molecule type" value="Genomic_DNA"/>
</dbReference>
<sequence length="228" mass="27457">MEVIRKPIKNLHLSVHPPEGRVRVSAPQRIDDEAVRLAVVSRLAWIRRHQRSFADQLRQSKREMVSGESHYFRGRRYRLRVAEHNGPNRISVNGTSELKMRVRPGTDRNRREQLLNDWYRRYMKSLVPDLISKWQPVVGVQVEDWGVKKMKTRWGSCNTRDRRVWLNLELAKKSPHCLEYVLVHEMVHLLERHHNNRFKALMERFMPQWRLYQDELNQAPLAHEEWAY</sequence>
<dbReference type="InterPro" id="IPR053136">
    <property type="entry name" value="UTP_pyrophosphatase-like"/>
</dbReference>
<dbReference type="CDD" id="cd07344">
    <property type="entry name" value="M48_yhfN_like"/>
    <property type="match status" value="1"/>
</dbReference>
<feature type="domain" description="YgjP-like metallopeptidase" evidence="1">
    <location>
        <begin position="12"/>
        <end position="218"/>
    </location>
</feature>
<name>A0A6J4QNS1_9ACTN</name>